<accession>A0A5S6QPN6</accession>
<dbReference type="AlphaFoldDB" id="A0A5S6QPN6"/>
<name>A0A5S6QPN6_TRIMR</name>
<dbReference type="WBParaSite" id="TMUE_2000009119.1">
    <property type="protein sequence ID" value="TMUE_2000009119.1"/>
    <property type="gene ID" value="WBGene00286182"/>
</dbReference>
<dbReference type="STRING" id="70415.A0A5S6QPN6"/>
<dbReference type="GO" id="GO:0004531">
    <property type="term" value="F:deoxyribonuclease II activity"/>
    <property type="evidence" value="ECO:0007669"/>
    <property type="project" value="InterPro"/>
</dbReference>
<organism evidence="3 4">
    <name type="scientific">Trichuris muris</name>
    <name type="common">Mouse whipworm</name>
    <dbReference type="NCBI Taxonomy" id="70415"/>
    <lineage>
        <taxon>Eukaryota</taxon>
        <taxon>Metazoa</taxon>
        <taxon>Ecdysozoa</taxon>
        <taxon>Nematoda</taxon>
        <taxon>Enoplea</taxon>
        <taxon>Dorylaimia</taxon>
        <taxon>Trichinellida</taxon>
        <taxon>Trichuridae</taxon>
        <taxon>Trichuris</taxon>
    </lineage>
</organism>
<evidence type="ECO:0000256" key="2">
    <source>
        <dbReference type="ARBA" id="ARBA00022801"/>
    </source>
</evidence>
<comment type="similarity">
    <text evidence="1">Belongs to the DNase II family.</text>
</comment>
<protein>
    <submittedName>
        <fullName evidence="4">Deoxyribonuclease II</fullName>
    </submittedName>
</protein>
<evidence type="ECO:0000313" key="3">
    <source>
        <dbReference type="Proteomes" id="UP000046395"/>
    </source>
</evidence>
<keyword evidence="2" id="KW-0378">Hydrolase</keyword>
<dbReference type="PANTHER" id="PTHR10858:SF23">
    <property type="entry name" value="DEOXYRIBONUCLEASE II"/>
    <property type="match status" value="1"/>
</dbReference>
<dbReference type="Pfam" id="PF03265">
    <property type="entry name" value="DNase_II"/>
    <property type="match status" value="1"/>
</dbReference>
<dbReference type="InterPro" id="IPR004947">
    <property type="entry name" value="DNase_II"/>
</dbReference>
<dbReference type="GO" id="GO:0006309">
    <property type="term" value="P:apoptotic DNA fragmentation"/>
    <property type="evidence" value="ECO:0007669"/>
    <property type="project" value="TreeGrafter"/>
</dbReference>
<dbReference type="Proteomes" id="UP000046395">
    <property type="component" value="Unassembled WGS sequence"/>
</dbReference>
<evidence type="ECO:0000256" key="1">
    <source>
        <dbReference type="ARBA" id="ARBA00007527"/>
    </source>
</evidence>
<proteinExistence type="inferred from homology"/>
<sequence length="411" mass="46574">MTKKCYTRKRGQKLSAKGIFSNVRARNFEKFKSYTAPTVDVYKKKLKHRLCIGSSAQKVMTTWSTLLIQLLINQAVAQMGLLDKYPKEQSGTKNDQLKSQYSCKTKGEPQDWMILYKKKGTTALEFIDGSKKTINAEMNVEDKDNSNPIYETFSWYEKKVEGSALFAIYNDALPTARSVSTGGSSKGVFFFEDKSGFFLTHTVPGFPILQTEYKWPEDQTNKAHLFICLTLDEKAADTIMSNLPYAGPLIYAGRTPNWGNGPTEHLKELLNGNSRPPFGDLQHFIAKSPKTGSFVYYMKFEEPEVDLTSDFISSHLKESFRVFTGMAIKKGDRKLRSTCRVYNVENINNKVQGLVPYEDGFSWACGNRTFCLLSQGRTMKERNKHGMAVCTRSAKVYAQFCPDSIRVNKCP</sequence>
<reference evidence="4" key="1">
    <citation type="submission" date="2019-12" db="UniProtKB">
        <authorList>
            <consortium name="WormBaseParasite"/>
        </authorList>
    </citation>
    <scope>IDENTIFICATION</scope>
</reference>
<keyword evidence="3" id="KW-1185">Reference proteome</keyword>
<dbReference type="PANTHER" id="PTHR10858">
    <property type="entry name" value="DEOXYRIBONUCLEASE II"/>
    <property type="match status" value="1"/>
</dbReference>
<evidence type="ECO:0000313" key="4">
    <source>
        <dbReference type="WBParaSite" id="TMUE_2000009119.1"/>
    </source>
</evidence>